<gene>
    <name evidence="2" type="ORF">METZ01_LOCUS301887</name>
</gene>
<proteinExistence type="predicted"/>
<evidence type="ECO:0000256" key="1">
    <source>
        <dbReference type="SAM" id="MobiDB-lite"/>
    </source>
</evidence>
<feature type="region of interest" description="Disordered" evidence="1">
    <location>
        <begin position="1"/>
        <end position="23"/>
    </location>
</feature>
<dbReference type="AlphaFoldDB" id="A0A382MJ65"/>
<name>A0A382MJ65_9ZZZZ</name>
<sequence>MTKMFIPRRPNRSSHVEDEEEEE</sequence>
<organism evidence="2">
    <name type="scientific">marine metagenome</name>
    <dbReference type="NCBI Taxonomy" id="408172"/>
    <lineage>
        <taxon>unclassified sequences</taxon>
        <taxon>metagenomes</taxon>
        <taxon>ecological metagenomes</taxon>
    </lineage>
</organism>
<accession>A0A382MJ65</accession>
<dbReference type="EMBL" id="UINC01094092">
    <property type="protein sequence ID" value="SVC49033.1"/>
    <property type="molecule type" value="Genomic_DNA"/>
</dbReference>
<reference evidence="2" key="1">
    <citation type="submission" date="2018-05" db="EMBL/GenBank/DDBJ databases">
        <authorList>
            <person name="Lanie J.A."/>
            <person name="Ng W.-L."/>
            <person name="Kazmierczak K.M."/>
            <person name="Andrzejewski T.M."/>
            <person name="Davidsen T.M."/>
            <person name="Wayne K.J."/>
            <person name="Tettelin H."/>
            <person name="Glass J.I."/>
            <person name="Rusch D."/>
            <person name="Podicherti R."/>
            <person name="Tsui H.-C.T."/>
            <person name="Winkler M.E."/>
        </authorList>
    </citation>
    <scope>NUCLEOTIDE SEQUENCE</scope>
</reference>
<protein>
    <submittedName>
        <fullName evidence="2">Uncharacterized protein</fullName>
    </submittedName>
</protein>
<evidence type="ECO:0000313" key="2">
    <source>
        <dbReference type="EMBL" id="SVC49033.1"/>
    </source>
</evidence>